<dbReference type="GeneID" id="17045182"/>
<dbReference type="RefSeq" id="XP_005651711.1">
    <property type="nucleotide sequence ID" value="XM_005651654.1"/>
</dbReference>
<name>I0Z948_COCSC</name>
<comment type="caution">
    <text evidence="1">The sequence shown here is derived from an EMBL/GenBank/DDBJ whole genome shotgun (WGS) entry which is preliminary data.</text>
</comment>
<protein>
    <submittedName>
        <fullName evidence="1">Uncharacterized protein</fullName>
    </submittedName>
</protein>
<proteinExistence type="predicted"/>
<dbReference type="EMBL" id="AGSI01000001">
    <property type="protein sequence ID" value="EIE27167.1"/>
    <property type="molecule type" value="Genomic_DNA"/>
</dbReference>
<organism evidence="1 2">
    <name type="scientific">Coccomyxa subellipsoidea (strain C-169)</name>
    <name type="common">Green microalga</name>
    <dbReference type="NCBI Taxonomy" id="574566"/>
    <lineage>
        <taxon>Eukaryota</taxon>
        <taxon>Viridiplantae</taxon>
        <taxon>Chlorophyta</taxon>
        <taxon>core chlorophytes</taxon>
        <taxon>Trebouxiophyceae</taxon>
        <taxon>Trebouxiophyceae incertae sedis</taxon>
        <taxon>Coccomyxaceae</taxon>
        <taxon>Coccomyxa</taxon>
        <taxon>Coccomyxa subellipsoidea</taxon>
    </lineage>
</organism>
<keyword evidence="2" id="KW-1185">Reference proteome</keyword>
<dbReference type="AlphaFoldDB" id="I0Z948"/>
<reference evidence="1 2" key="1">
    <citation type="journal article" date="2012" name="Genome Biol.">
        <title>The genome of the polar eukaryotic microalga coccomyxa subellipsoidea reveals traits of cold adaptation.</title>
        <authorList>
            <person name="Blanc G."/>
            <person name="Agarkova I."/>
            <person name="Grimwood J."/>
            <person name="Kuo A."/>
            <person name="Brueggeman A."/>
            <person name="Dunigan D."/>
            <person name="Gurnon J."/>
            <person name="Ladunga I."/>
            <person name="Lindquist E."/>
            <person name="Lucas S."/>
            <person name="Pangilinan J."/>
            <person name="Proschold T."/>
            <person name="Salamov A."/>
            <person name="Schmutz J."/>
            <person name="Weeks D."/>
            <person name="Yamada T."/>
            <person name="Claverie J.M."/>
            <person name="Grigoriev I."/>
            <person name="Van Etten J."/>
            <person name="Lomsadze A."/>
            <person name="Borodovsky M."/>
        </authorList>
    </citation>
    <scope>NUCLEOTIDE SEQUENCE [LARGE SCALE GENOMIC DNA]</scope>
    <source>
        <strain evidence="1 2">C-169</strain>
    </source>
</reference>
<gene>
    <name evidence="1" type="ORF">COCSUDRAFT_31939</name>
</gene>
<dbReference type="KEGG" id="csl:COCSUDRAFT_31939"/>
<evidence type="ECO:0000313" key="1">
    <source>
        <dbReference type="EMBL" id="EIE27167.1"/>
    </source>
</evidence>
<sequence length="224" mass="22929">MKACVEACGAHATFQLQKSAVLAALQQAEGQPAANAAAIALYEWAHEPDLAAAGVLGPPIEVAPQGQQGWTLRHRRSQLLGALDAALRTLAGADEALAAWAAHAAAAEAALQAAVSPPGEAAMGAAAHLSHFLELRRQWLTIAGDQAASLMRLGQAVLQLELSREGKAWAGASGAMGGCEGYRPLMQQLQLLCTACVAAVSEAHTAHDELAALDAELAVTAPAL</sequence>
<accession>I0Z948</accession>
<dbReference type="Proteomes" id="UP000007264">
    <property type="component" value="Unassembled WGS sequence"/>
</dbReference>
<evidence type="ECO:0000313" key="2">
    <source>
        <dbReference type="Proteomes" id="UP000007264"/>
    </source>
</evidence>
<feature type="non-terminal residue" evidence="1">
    <location>
        <position position="224"/>
    </location>
</feature>